<dbReference type="GO" id="GO:0000981">
    <property type="term" value="F:DNA-binding transcription factor activity, RNA polymerase II-specific"/>
    <property type="evidence" value="ECO:0007669"/>
    <property type="project" value="InterPro"/>
</dbReference>
<keyword evidence="6" id="KW-0539">Nucleus</keyword>
<gene>
    <name evidence="8" type="ORF">PAC_11297</name>
</gene>
<reference evidence="8 9" key="1">
    <citation type="submission" date="2016-03" db="EMBL/GenBank/DDBJ databases">
        <authorList>
            <person name="Ploux O."/>
        </authorList>
    </citation>
    <scope>NUCLEOTIDE SEQUENCE [LARGE SCALE GENOMIC DNA]</scope>
    <source>
        <strain evidence="8 9">UAMH 11012</strain>
    </source>
</reference>
<dbReference type="AlphaFoldDB" id="A0A1L7X8Q1"/>
<dbReference type="PANTHER" id="PTHR36206:SF4">
    <property type="entry name" value="HYPOTHETICAL CONSERVED PROTEIN (EUROFUNG)-RELATED"/>
    <property type="match status" value="1"/>
</dbReference>
<evidence type="ECO:0000313" key="9">
    <source>
        <dbReference type="Proteomes" id="UP000184330"/>
    </source>
</evidence>
<dbReference type="GO" id="GO:0003677">
    <property type="term" value="F:DNA binding"/>
    <property type="evidence" value="ECO:0007669"/>
    <property type="project" value="UniProtKB-KW"/>
</dbReference>
<keyword evidence="5" id="KW-0804">Transcription</keyword>
<dbReference type="InterPro" id="IPR052360">
    <property type="entry name" value="Transcr_Regulatory_Proteins"/>
</dbReference>
<keyword evidence="2" id="KW-0862">Zinc</keyword>
<evidence type="ECO:0000259" key="7">
    <source>
        <dbReference type="PROSITE" id="PS50048"/>
    </source>
</evidence>
<feature type="domain" description="Zn(2)-C6 fungal-type" evidence="7">
    <location>
        <begin position="17"/>
        <end position="45"/>
    </location>
</feature>
<dbReference type="EMBL" id="FJOG01000018">
    <property type="protein sequence ID" value="CZR61401.1"/>
    <property type="molecule type" value="Genomic_DNA"/>
</dbReference>
<evidence type="ECO:0000256" key="6">
    <source>
        <dbReference type="ARBA" id="ARBA00023242"/>
    </source>
</evidence>
<keyword evidence="1" id="KW-0479">Metal-binding</keyword>
<dbReference type="Proteomes" id="UP000184330">
    <property type="component" value="Unassembled WGS sequence"/>
</dbReference>
<dbReference type="SUPFAM" id="SSF57701">
    <property type="entry name" value="Zn2/Cys6 DNA-binding domain"/>
    <property type="match status" value="1"/>
</dbReference>
<dbReference type="PROSITE" id="PS50048">
    <property type="entry name" value="ZN2_CY6_FUNGAL_2"/>
    <property type="match status" value="1"/>
</dbReference>
<dbReference type="Gene3D" id="4.10.240.10">
    <property type="entry name" value="Zn(2)-C6 fungal-type DNA-binding domain"/>
    <property type="match status" value="1"/>
</dbReference>
<protein>
    <recommendedName>
        <fullName evidence="7">Zn(2)-C6 fungal-type domain-containing protein</fullName>
    </recommendedName>
</protein>
<sequence>MMRTKRTRVSKPKSKGGCLTCKRRRIKCDERRPFCQRCTRFGHQCQGYDDESLTRPDPVIHKLLPKSVVRSALITFPVSGSAPTAFSLSGGVDFSDELKARYFRLFQDEISDELSAGFETTLWNRVVLQACVNDSIRQLAIATAALKKARSERSNILSSQHRKYALHQYGKALKGIRGILGSSTDSLRIALIAALLTFVFESMFGDTRSAVKNIQSALDLVNQRLLPRTHACRGPLVTRAFLPPNMVDLIDEDILKSFLRLDRPAVGLLSRSQGSRPTRDGIISSKLYLDDFQIPDKFRTTNEARVCYERIRFRVFPEHKFESKLQECTSLPEGASAPAILLMELFSETTDDANAPAIRADLCRWHRAFSPLLEFSRTKEGSSTYIPTTILHIQATSIAIPLSNLNNGVRPLPVESSDTATSDVVQLSKILVADPRFAKTFVFEMGIIPCLWIVVILHPDFRLKREALSVLRAMQPRVECVWASRIVADTGEKVVDMLEKQQHQQTRLEEFTELGSE</sequence>
<name>A0A1L7X8Q1_9HELO</name>
<dbReference type="CDD" id="cd00067">
    <property type="entry name" value="GAL4"/>
    <property type="match status" value="1"/>
</dbReference>
<evidence type="ECO:0000313" key="8">
    <source>
        <dbReference type="EMBL" id="CZR61401.1"/>
    </source>
</evidence>
<evidence type="ECO:0000256" key="5">
    <source>
        <dbReference type="ARBA" id="ARBA00023163"/>
    </source>
</evidence>
<dbReference type="PROSITE" id="PS00463">
    <property type="entry name" value="ZN2_CY6_FUNGAL_1"/>
    <property type="match status" value="1"/>
</dbReference>
<dbReference type="OrthoDB" id="39175at2759"/>
<evidence type="ECO:0000256" key="3">
    <source>
        <dbReference type="ARBA" id="ARBA00023015"/>
    </source>
</evidence>
<dbReference type="GO" id="GO:0008270">
    <property type="term" value="F:zinc ion binding"/>
    <property type="evidence" value="ECO:0007669"/>
    <property type="project" value="InterPro"/>
</dbReference>
<dbReference type="Pfam" id="PF00172">
    <property type="entry name" value="Zn_clus"/>
    <property type="match status" value="1"/>
</dbReference>
<proteinExistence type="predicted"/>
<accession>A0A1L7X8Q1</accession>
<keyword evidence="9" id="KW-1185">Reference proteome</keyword>
<evidence type="ECO:0000256" key="2">
    <source>
        <dbReference type="ARBA" id="ARBA00022833"/>
    </source>
</evidence>
<evidence type="ECO:0000256" key="1">
    <source>
        <dbReference type="ARBA" id="ARBA00022723"/>
    </source>
</evidence>
<keyword evidence="4" id="KW-0238">DNA-binding</keyword>
<dbReference type="SMART" id="SM00066">
    <property type="entry name" value="GAL4"/>
    <property type="match status" value="1"/>
</dbReference>
<keyword evidence="3" id="KW-0805">Transcription regulation</keyword>
<dbReference type="InterPro" id="IPR036864">
    <property type="entry name" value="Zn2-C6_fun-type_DNA-bd_sf"/>
</dbReference>
<dbReference type="PANTHER" id="PTHR36206">
    <property type="entry name" value="ASPERCRYPTIN BIOSYNTHESIS CLUSTER-SPECIFIC TRANSCRIPTION REGULATOR ATNN-RELATED"/>
    <property type="match status" value="1"/>
</dbReference>
<dbReference type="InterPro" id="IPR001138">
    <property type="entry name" value="Zn2Cys6_DnaBD"/>
</dbReference>
<evidence type="ECO:0000256" key="4">
    <source>
        <dbReference type="ARBA" id="ARBA00023125"/>
    </source>
</evidence>
<organism evidence="8 9">
    <name type="scientific">Phialocephala subalpina</name>
    <dbReference type="NCBI Taxonomy" id="576137"/>
    <lineage>
        <taxon>Eukaryota</taxon>
        <taxon>Fungi</taxon>
        <taxon>Dikarya</taxon>
        <taxon>Ascomycota</taxon>
        <taxon>Pezizomycotina</taxon>
        <taxon>Leotiomycetes</taxon>
        <taxon>Helotiales</taxon>
        <taxon>Mollisiaceae</taxon>
        <taxon>Phialocephala</taxon>
        <taxon>Phialocephala fortinii species complex</taxon>
    </lineage>
</organism>